<dbReference type="InterPro" id="IPR013785">
    <property type="entry name" value="Aldolase_TIM"/>
</dbReference>
<feature type="domain" description="6-phospho-N-acetylmuramidase C-terminal" evidence="1">
    <location>
        <begin position="278"/>
        <end position="366"/>
    </location>
</feature>
<dbReference type="PANTHER" id="PTHR38435:SF1">
    <property type="entry name" value="DUF871 DOMAIN-CONTAINING PROTEIN"/>
    <property type="match status" value="1"/>
</dbReference>
<dbReference type="eggNOG" id="COG3589">
    <property type="taxonomic scope" value="Bacteria"/>
</dbReference>
<comment type="caution">
    <text evidence="3">The sequence shown here is derived from an EMBL/GenBank/DDBJ whole genome shotgun (WGS) entry which is preliminary data.</text>
</comment>
<dbReference type="PANTHER" id="PTHR38435">
    <property type="match status" value="1"/>
</dbReference>
<reference evidence="3 4" key="1">
    <citation type="submission" date="2008-10" db="EMBL/GenBank/DDBJ databases">
        <title>Draft genome sequence of Collinsella stercoris (DSM 13279).</title>
        <authorList>
            <person name="Sudarsanam P."/>
            <person name="Ley R."/>
            <person name="Guruge J."/>
            <person name="Turnbaugh P.J."/>
            <person name="Mahowald M."/>
            <person name="Liep D."/>
            <person name="Gordon J."/>
        </authorList>
    </citation>
    <scope>NUCLEOTIDE SEQUENCE [LARGE SCALE GENOMIC DNA]</scope>
    <source>
        <strain evidence="3 4">DSM 13279</strain>
    </source>
</reference>
<dbReference type="Pfam" id="PF19200">
    <property type="entry name" value="MupG_N"/>
    <property type="match status" value="1"/>
</dbReference>
<keyword evidence="4" id="KW-1185">Reference proteome</keyword>
<dbReference type="RefSeq" id="WP_006720455.1">
    <property type="nucleotide sequence ID" value="NZ_CP085935.1"/>
</dbReference>
<name>B6G9Q2_9ACTN</name>
<dbReference type="InterPro" id="IPR043894">
    <property type="entry name" value="MupG_C"/>
</dbReference>
<dbReference type="OrthoDB" id="5809921at2"/>
<dbReference type="SUPFAM" id="SSF51445">
    <property type="entry name" value="(Trans)glycosidases"/>
    <property type="match status" value="1"/>
</dbReference>
<dbReference type="HOGENOM" id="CLU_065324_1_0_11"/>
<gene>
    <name evidence="3" type="ORF">COLSTE_00793</name>
</gene>
<evidence type="ECO:0008006" key="5">
    <source>
        <dbReference type="Google" id="ProtNLM"/>
    </source>
</evidence>
<dbReference type="STRING" id="445975.COLSTE_00793"/>
<dbReference type="InterPro" id="IPR008589">
    <property type="entry name" value="MupG"/>
</dbReference>
<accession>B6G9Q2</accession>
<reference evidence="3 4" key="2">
    <citation type="submission" date="2008-10" db="EMBL/GenBank/DDBJ databases">
        <authorList>
            <person name="Fulton L."/>
            <person name="Clifton S."/>
            <person name="Fulton B."/>
            <person name="Xu J."/>
            <person name="Minx P."/>
            <person name="Pepin K.H."/>
            <person name="Johnson M."/>
            <person name="Thiruvilangam P."/>
            <person name="Bhonagiri V."/>
            <person name="Nash W.E."/>
            <person name="Mardis E.R."/>
            <person name="Wilson R.K."/>
        </authorList>
    </citation>
    <scope>NUCLEOTIDE SEQUENCE [LARGE SCALE GENOMIC DNA]</scope>
    <source>
        <strain evidence="3 4">DSM 13279</strain>
    </source>
</reference>
<dbReference type="InterPro" id="IPR017853">
    <property type="entry name" value="GH"/>
</dbReference>
<dbReference type="AlphaFoldDB" id="B6G9Q2"/>
<evidence type="ECO:0000259" key="2">
    <source>
        <dbReference type="Pfam" id="PF19200"/>
    </source>
</evidence>
<dbReference type="Pfam" id="PF05913">
    <property type="entry name" value="MupG_C"/>
    <property type="match status" value="1"/>
</dbReference>
<dbReference type="GeneID" id="98003060"/>
<proteinExistence type="predicted"/>
<dbReference type="Gene3D" id="3.20.20.70">
    <property type="entry name" value="Aldolase class I"/>
    <property type="match status" value="1"/>
</dbReference>
<evidence type="ECO:0000313" key="4">
    <source>
        <dbReference type="Proteomes" id="UP000003560"/>
    </source>
</evidence>
<sequence length="368" mass="40314">MREVRLGISLYPEFASAEACREYLRLAARHGYRVLFVALLGVRDERDEVTARYRALTDEAHALGFEVFCDVNPSVLARFGVNASVLRGKLDLGFLQEIGCDVMRLDLGLSEMEEAFLTRNEAGIGVCLNASANACDHIGALLASGGEPARIVGCHNYYPHRYTGLTLEYFLTCSRRWKERGLPLQAFVSSQEPEAFGPWPACDGLPTLEMHRDLPAAVQARHLVQLGCVDDIIVGNCFASERELAAIAAGVAAPMAFTLHCAPGLPKELERRLRLGLSCRPEQNGYLVRTVESRMVKGEVAPFNTVDIRRGDVLVDNDGYGQYAGEVQIALAAMENSGRTNVVGYIDGAELMLLDGLRAGTRFTFNVV</sequence>
<evidence type="ECO:0000259" key="1">
    <source>
        <dbReference type="Pfam" id="PF05913"/>
    </source>
</evidence>
<dbReference type="InterPro" id="IPR043797">
    <property type="entry name" value="MupG_N"/>
</dbReference>
<dbReference type="Proteomes" id="UP000003560">
    <property type="component" value="Unassembled WGS sequence"/>
</dbReference>
<dbReference type="Gene3D" id="2.40.100.10">
    <property type="entry name" value="Cyclophilin-like"/>
    <property type="match status" value="1"/>
</dbReference>
<dbReference type="InterPro" id="IPR029000">
    <property type="entry name" value="Cyclophilin-like_dom_sf"/>
</dbReference>
<organism evidence="3 4">
    <name type="scientific">Collinsella stercoris DSM 13279</name>
    <dbReference type="NCBI Taxonomy" id="445975"/>
    <lineage>
        <taxon>Bacteria</taxon>
        <taxon>Bacillati</taxon>
        <taxon>Actinomycetota</taxon>
        <taxon>Coriobacteriia</taxon>
        <taxon>Coriobacteriales</taxon>
        <taxon>Coriobacteriaceae</taxon>
        <taxon>Collinsella</taxon>
    </lineage>
</organism>
<protein>
    <recommendedName>
        <fullName evidence="5">Outer surface protein</fullName>
    </recommendedName>
</protein>
<evidence type="ECO:0000313" key="3">
    <source>
        <dbReference type="EMBL" id="EEA90999.1"/>
    </source>
</evidence>
<feature type="domain" description="6-phospho-N-acetylmuramidase N-terminal" evidence="2">
    <location>
        <begin position="6"/>
        <end position="248"/>
    </location>
</feature>
<dbReference type="EMBL" id="ABXJ01000046">
    <property type="protein sequence ID" value="EEA90999.1"/>
    <property type="molecule type" value="Genomic_DNA"/>
</dbReference>
<dbReference type="SUPFAM" id="SSF50891">
    <property type="entry name" value="Cyclophilin-like"/>
    <property type="match status" value="1"/>
</dbReference>